<dbReference type="InterPro" id="IPR023753">
    <property type="entry name" value="FAD/NAD-binding_dom"/>
</dbReference>
<reference evidence="2 3" key="2">
    <citation type="submission" date="2016-08" db="EMBL/GenBank/DDBJ databases">
        <title>Orenia metallireducens sp. nov. strain Z6, a Novel Metal-reducing Firmicute from the Deep Subsurface.</title>
        <authorList>
            <person name="Maxim B.I."/>
            <person name="Kenneth K."/>
            <person name="Flynn T.M."/>
            <person name="Oloughlin E.J."/>
            <person name="Locke R.A."/>
            <person name="Weber J.R."/>
            <person name="Egan S.M."/>
            <person name="Mackie R.I."/>
            <person name="Cann I.K."/>
        </authorList>
    </citation>
    <scope>NUCLEOTIDE SEQUENCE [LARGE SCALE GENOMIC DNA]</scope>
    <source>
        <strain evidence="2 3">Z6</strain>
    </source>
</reference>
<dbReference type="EMBL" id="LWDV01000009">
    <property type="protein sequence ID" value="OCL26029.1"/>
    <property type="molecule type" value="Genomic_DNA"/>
</dbReference>
<evidence type="ECO:0000313" key="2">
    <source>
        <dbReference type="EMBL" id="OCL26029.1"/>
    </source>
</evidence>
<gene>
    <name evidence="2" type="ORF">U472_08380</name>
</gene>
<evidence type="ECO:0000313" key="3">
    <source>
        <dbReference type="Proteomes" id="UP000093514"/>
    </source>
</evidence>
<comment type="caution">
    <text evidence="2">The sequence shown here is derived from an EMBL/GenBank/DDBJ whole genome shotgun (WGS) entry which is preliminary data.</text>
</comment>
<dbReference type="AlphaFoldDB" id="A0A1C0A6Z9"/>
<dbReference type="Proteomes" id="UP000093514">
    <property type="component" value="Unassembled WGS sequence"/>
</dbReference>
<protein>
    <recommendedName>
        <fullName evidence="1">FAD/NAD(P)-binding domain-containing protein</fullName>
    </recommendedName>
</protein>
<dbReference type="OrthoDB" id="9806179at2"/>
<dbReference type="Gene3D" id="3.50.50.60">
    <property type="entry name" value="FAD/NAD(P)-binding domain"/>
    <property type="match status" value="1"/>
</dbReference>
<evidence type="ECO:0000259" key="1">
    <source>
        <dbReference type="Pfam" id="PF07992"/>
    </source>
</evidence>
<proteinExistence type="predicted"/>
<reference evidence="3" key="1">
    <citation type="submission" date="2016-07" db="EMBL/GenBank/DDBJ databases">
        <authorList>
            <person name="Florea S."/>
            <person name="Webb J.S."/>
            <person name="Jaromczyk J."/>
            <person name="Schardl C.L."/>
        </authorList>
    </citation>
    <scope>NUCLEOTIDE SEQUENCE [LARGE SCALE GENOMIC DNA]</scope>
    <source>
        <strain evidence="3">Z6</strain>
    </source>
</reference>
<dbReference type="GO" id="GO:0016491">
    <property type="term" value="F:oxidoreductase activity"/>
    <property type="evidence" value="ECO:0007669"/>
    <property type="project" value="InterPro"/>
</dbReference>
<dbReference type="SUPFAM" id="SSF51905">
    <property type="entry name" value="FAD/NAD(P)-binding domain"/>
    <property type="match status" value="1"/>
</dbReference>
<dbReference type="InterPro" id="IPR036188">
    <property type="entry name" value="FAD/NAD-bd_sf"/>
</dbReference>
<sequence>MRGKSDLNRANQAHKENKAVPLIGDKLELNCYNEIAIDCECKTSVEGVFAAGDVTSVPFKQIIIATGEGSKAALVAYNYILKLTDES</sequence>
<keyword evidence="3" id="KW-1185">Reference proteome</keyword>
<name>A0A1C0A6Z9_9FIRM</name>
<accession>A0A1C0A6Z9</accession>
<dbReference type="Pfam" id="PF07992">
    <property type="entry name" value="Pyr_redox_2"/>
    <property type="match status" value="1"/>
</dbReference>
<feature type="domain" description="FAD/NAD(P)-binding" evidence="1">
    <location>
        <begin position="25"/>
        <end position="69"/>
    </location>
</feature>
<organism evidence="2 3">
    <name type="scientific">Orenia metallireducens</name>
    <dbReference type="NCBI Taxonomy" id="1413210"/>
    <lineage>
        <taxon>Bacteria</taxon>
        <taxon>Bacillati</taxon>
        <taxon>Bacillota</taxon>
        <taxon>Clostridia</taxon>
        <taxon>Halanaerobiales</taxon>
        <taxon>Halobacteroidaceae</taxon>
        <taxon>Orenia</taxon>
    </lineage>
</organism>